<dbReference type="CDD" id="cd02440">
    <property type="entry name" value="AdoMet_MTases"/>
    <property type="match status" value="1"/>
</dbReference>
<dbReference type="PANTHER" id="PTHR10509:SF14">
    <property type="entry name" value="CAFFEOYL-COA O-METHYLTRANSFERASE 3-RELATED"/>
    <property type="match status" value="1"/>
</dbReference>
<dbReference type="EMBL" id="JABURA010000001">
    <property type="protein sequence ID" value="NUB91558.1"/>
    <property type="molecule type" value="Genomic_DNA"/>
</dbReference>
<organism evidence="4 5">
    <name type="scientific">Haloterrigena gelatinilytica</name>
    <dbReference type="NCBI Taxonomy" id="2741724"/>
    <lineage>
        <taxon>Archaea</taxon>
        <taxon>Methanobacteriati</taxon>
        <taxon>Methanobacteriota</taxon>
        <taxon>Stenosarchaea group</taxon>
        <taxon>Halobacteria</taxon>
        <taxon>Halobacteriales</taxon>
        <taxon>Natrialbaceae</taxon>
        <taxon>Haloterrigena</taxon>
    </lineage>
</organism>
<evidence type="ECO:0000256" key="1">
    <source>
        <dbReference type="ARBA" id="ARBA00022603"/>
    </source>
</evidence>
<dbReference type="PANTHER" id="PTHR10509">
    <property type="entry name" value="O-METHYLTRANSFERASE-RELATED"/>
    <property type="match status" value="1"/>
</dbReference>
<sequence length="238" mass="24948">MPDILTDVTSEYLASMEPSADDRVAEMEAHAAEDGIPIASRSVATLQAILARGTDADRALEFGTAIGYSTLHVARTGTDVVTTEVDGERIDAAVDYLERDGIDVTVTDDPATVDAEPTGDGTVFIVEGPALETVPRLDGPFDLVFLDAIKSEYEEYLAESLPLLTAGGMVVADNLLRGGRVAAAAADTETEDIEAEYGSSVAALREFNEVFVDHDALEAVITPQGDGTGVAVKTSDAP</sequence>
<dbReference type="PROSITE" id="PS51682">
    <property type="entry name" value="SAM_OMT_I"/>
    <property type="match status" value="1"/>
</dbReference>
<gene>
    <name evidence="4" type="ORF">HT576_11080</name>
</gene>
<evidence type="ECO:0000256" key="2">
    <source>
        <dbReference type="ARBA" id="ARBA00022679"/>
    </source>
</evidence>
<dbReference type="GO" id="GO:0008171">
    <property type="term" value="F:O-methyltransferase activity"/>
    <property type="evidence" value="ECO:0007669"/>
    <property type="project" value="InterPro"/>
</dbReference>
<keyword evidence="2" id="KW-0808">Transferase</keyword>
<name>A0A8J8KES5_9EURY</name>
<dbReference type="OrthoDB" id="187021at2157"/>
<evidence type="ECO:0000313" key="5">
    <source>
        <dbReference type="Proteomes" id="UP000728647"/>
    </source>
</evidence>
<dbReference type="GO" id="GO:0008757">
    <property type="term" value="F:S-adenosylmethionine-dependent methyltransferase activity"/>
    <property type="evidence" value="ECO:0007669"/>
    <property type="project" value="TreeGrafter"/>
</dbReference>
<accession>A0A8J8KES5</accession>
<evidence type="ECO:0000256" key="3">
    <source>
        <dbReference type="ARBA" id="ARBA00022691"/>
    </source>
</evidence>
<dbReference type="Gene3D" id="3.40.50.150">
    <property type="entry name" value="Vaccinia Virus protein VP39"/>
    <property type="match status" value="1"/>
</dbReference>
<reference evidence="4" key="1">
    <citation type="submission" date="2020-06" db="EMBL/GenBank/DDBJ databases">
        <title>Haloterrigena sp. nov., an extremely halophilic archaeon isolated from a saline sediment.</title>
        <authorList>
            <person name="Liu B.-B."/>
        </authorList>
    </citation>
    <scope>NUCLEOTIDE SEQUENCE</scope>
    <source>
        <strain evidence="4">SYSU A121-1</strain>
    </source>
</reference>
<dbReference type="Proteomes" id="UP000728647">
    <property type="component" value="Unassembled WGS sequence"/>
</dbReference>
<dbReference type="GO" id="GO:0032259">
    <property type="term" value="P:methylation"/>
    <property type="evidence" value="ECO:0007669"/>
    <property type="project" value="UniProtKB-KW"/>
</dbReference>
<dbReference type="InterPro" id="IPR002935">
    <property type="entry name" value="SAM_O-MeTrfase"/>
</dbReference>
<dbReference type="RefSeq" id="WP_174702060.1">
    <property type="nucleotide sequence ID" value="NZ_JABURA010000001.1"/>
</dbReference>
<dbReference type="SUPFAM" id="SSF53335">
    <property type="entry name" value="S-adenosyl-L-methionine-dependent methyltransferases"/>
    <property type="match status" value="1"/>
</dbReference>
<dbReference type="Pfam" id="PF01596">
    <property type="entry name" value="Methyltransf_3"/>
    <property type="match status" value="1"/>
</dbReference>
<proteinExistence type="predicted"/>
<evidence type="ECO:0000313" key="4">
    <source>
        <dbReference type="EMBL" id="NUB91558.1"/>
    </source>
</evidence>
<dbReference type="InterPro" id="IPR029063">
    <property type="entry name" value="SAM-dependent_MTases_sf"/>
</dbReference>
<comment type="caution">
    <text evidence="4">The sequence shown here is derived from an EMBL/GenBank/DDBJ whole genome shotgun (WGS) entry which is preliminary data.</text>
</comment>
<keyword evidence="1" id="KW-0489">Methyltransferase</keyword>
<protein>
    <submittedName>
        <fullName evidence="4">O-methyltransferase</fullName>
    </submittedName>
</protein>
<keyword evidence="3" id="KW-0949">S-adenosyl-L-methionine</keyword>
<dbReference type="InterPro" id="IPR050362">
    <property type="entry name" value="Cation-dep_OMT"/>
</dbReference>
<dbReference type="AlphaFoldDB" id="A0A8J8KES5"/>